<dbReference type="InterPro" id="IPR035892">
    <property type="entry name" value="C2_domain_sf"/>
</dbReference>
<dbReference type="PROSITE" id="PS50004">
    <property type="entry name" value="C2"/>
    <property type="match status" value="1"/>
</dbReference>
<dbReference type="CDD" id="cd04048">
    <property type="entry name" value="C2A_Copine"/>
    <property type="match status" value="1"/>
</dbReference>
<keyword evidence="6" id="KW-1185">Reference proteome</keyword>
<dbReference type="SMART" id="SM00239">
    <property type="entry name" value="C2"/>
    <property type="match status" value="1"/>
</dbReference>
<evidence type="ECO:0000256" key="2">
    <source>
        <dbReference type="ARBA" id="ARBA00022737"/>
    </source>
</evidence>
<dbReference type="Pfam" id="PF07002">
    <property type="entry name" value="Copine"/>
    <property type="match status" value="1"/>
</dbReference>
<dbReference type="SUPFAM" id="SSF53300">
    <property type="entry name" value="vWA-like"/>
    <property type="match status" value="1"/>
</dbReference>
<evidence type="ECO:0000313" key="5">
    <source>
        <dbReference type="EMBL" id="OMJ83483.1"/>
    </source>
</evidence>
<dbReference type="InterPro" id="IPR045052">
    <property type="entry name" value="Copine"/>
</dbReference>
<reference evidence="5 6" key="1">
    <citation type="submission" date="2016-11" db="EMBL/GenBank/DDBJ databases">
        <title>The macronuclear genome of Stentor coeruleus: a giant cell with tiny introns.</title>
        <authorList>
            <person name="Slabodnick M."/>
            <person name="Ruby J.G."/>
            <person name="Reiff S.B."/>
            <person name="Swart E.C."/>
            <person name="Gosai S."/>
            <person name="Prabakaran S."/>
            <person name="Witkowska E."/>
            <person name="Larue G.E."/>
            <person name="Fisher S."/>
            <person name="Freeman R.M."/>
            <person name="Gunawardena J."/>
            <person name="Chu W."/>
            <person name="Stover N.A."/>
            <person name="Gregory B.D."/>
            <person name="Nowacki M."/>
            <person name="Derisi J."/>
            <person name="Roy S.W."/>
            <person name="Marshall W.F."/>
            <person name="Sood P."/>
        </authorList>
    </citation>
    <scope>NUCLEOTIDE SEQUENCE [LARGE SCALE GENOMIC DNA]</scope>
    <source>
        <strain evidence="5">WM001</strain>
    </source>
</reference>
<dbReference type="AlphaFoldDB" id="A0A1R2C387"/>
<feature type="domain" description="C2" evidence="3">
    <location>
        <begin position="1"/>
        <end position="117"/>
    </location>
</feature>
<evidence type="ECO:0008006" key="7">
    <source>
        <dbReference type="Google" id="ProtNLM"/>
    </source>
</evidence>
<name>A0A1R2C387_9CILI</name>
<dbReference type="PROSITE" id="PS50234">
    <property type="entry name" value="VWFA"/>
    <property type="match status" value="1"/>
</dbReference>
<protein>
    <recommendedName>
        <fullName evidence="7">C2 domain-containing protein</fullName>
    </recommendedName>
</protein>
<dbReference type="CDD" id="cd04047">
    <property type="entry name" value="C2B_Copine"/>
    <property type="match status" value="1"/>
</dbReference>
<dbReference type="Proteomes" id="UP000187209">
    <property type="component" value="Unassembled WGS sequence"/>
</dbReference>
<dbReference type="Pfam" id="PF00168">
    <property type="entry name" value="C2"/>
    <property type="match status" value="2"/>
</dbReference>
<evidence type="ECO:0000256" key="1">
    <source>
        <dbReference type="ARBA" id="ARBA00009048"/>
    </source>
</evidence>
<evidence type="ECO:0000259" key="4">
    <source>
        <dbReference type="PROSITE" id="PS50234"/>
    </source>
</evidence>
<evidence type="ECO:0000259" key="3">
    <source>
        <dbReference type="PROSITE" id="PS50004"/>
    </source>
</evidence>
<dbReference type="OrthoDB" id="5855668at2759"/>
<keyword evidence="2" id="KW-0677">Repeat</keyword>
<dbReference type="GO" id="GO:0071277">
    <property type="term" value="P:cellular response to calcium ion"/>
    <property type="evidence" value="ECO:0007669"/>
    <property type="project" value="TreeGrafter"/>
</dbReference>
<gene>
    <name evidence="5" type="ORF">SteCoe_15586</name>
</gene>
<dbReference type="SUPFAM" id="SSF49562">
    <property type="entry name" value="C2 domain (Calcium/lipid-binding domain, CaLB)"/>
    <property type="match status" value="2"/>
</dbReference>
<dbReference type="GO" id="GO:0005886">
    <property type="term" value="C:plasma membrane"/>
    <property type="evidence" value="ECO:0007669"/>
    <property type="project" value="TreeGrafter"/>
</dbReference>
<dbReference type="InterPro" id="IPR000008">
    <property type="entry name" value="C2_dom"/>
</dbReference>
<evidence type="ECO:0000313" key="6">
    <source>
        <dbReference type="Proteomes" id="UP000187209"/>
    </source>
</evidence>
<dbReference type="InterPro" id="IPR010734">
    <property type="entry name" value="Copine_C"/>
</dbReference>
<dbReference type="InterPro" id="IPR002035">
    <property type="entry name" value="VWF_A"/>
</dbReference>
<dbReference type="InterPro" id="IPR037768">
    <property type="entry name" value="C2B_Copine"/>
</dbReference>
<sequence length="543" mass="62046">MVEQVKKCSKLQLYVSCRNLTNHLDYGGLDPFVEVYEKVNDENWVKLGTSEVVQGSLNPVFVTSFSLDYFFEENQMIKFMVYGSEDSENEATDYNLVGTCSCPIGQLVGTQGQTLALSIINESKKHSGYLIARIEENSKNNDEIILQFQGSNIEDVSSFFSPFEPFFYLYRVLPNNEKLRIYMSEYSHGTDPLWKPFTKKIQDLCHDDFDMKLLLEIYDYKTIGDHEYIGSTEFSLQQIIENPKQKFELINPRKKTKSKYVNSGFVYIVTCTMKKIPSFFDYIQGGCQIALEVAIDFTGSNKHPSSTSSLHYIDPEGIKLNHYQKALQAVSEILLHYDSDKKVPMYGFGGKVNDVISHCFPLSRDDDNPYAIGVDGIMDVYKRTFEYVGLSGPTLFADLLKKVILDIERENVSQNNQQYTILLILTDGEIHDMDETIKWVVRGSASALSIVIVGIGNENFTKMTILDADKEPLVDSDGKKMLRDIVQFVPFRDLDNSPYRLVKEVLDEIPREIVNFFRIKNIVPNPPVQPPQFTFSQDNLFSP</sequence>
<dbReference type="Gene3D" id="2.60.40.150">
    <property type="entry name" value="C2 domain"/>
    <property type="match status" value="2"/>
</dbReference>
<dbReference type="InterPro" id="IPR036465">
    <property type="entry name" value="vWFA_dom_sf"/>
</dbReference>
<feature type="domain" description="VWFA" evidence="4">
    <location>
        <begin position="290"/>
        <end position="509"/>
    </location>
</feature>
<dbReference type="PANTHER" id="PTHR10857">
    <property type="entry name" value="COPINE"/>
    <property type="match status" value="1"/>
</dbReference>
<organism evidence="5 6">
    <name type="scientific">Stentor coeruleus</name>
    <dbReference type="NCBI Taxonomy" id="5963"/>
    <lineage>
        <taxon>Eukaryota</taxon>
        <taxon>Sar</taxon>
        <taxon>Alveolata</taxon>
        <taxon>Ciliophora</taxon>
        <taxon>Postciliodesmatophora</taxon>
        <taxon>Heterotrichea</taxon>
        <taxon>Heterotrichida</taxon>
        <taxon>Stentoridae</taxon>
        <taxon>Stentor</taxon>
    </lineage>
</organism>
<dbReference type="EMBL" id="MPUH01000302">
    <property type="protein sequence ID" value="OMJ83483.1"/>
    <property type="molecule type" value="Genomic_DNA"/>
</dbReference>
<proteinExistence type="inferred from homology"/>
<accession>A0A1R2C387</accession>
<comment type="similarity">
    <text evidence="1">Belongs to the copine family.</text>
</comment>
<dbReference type="PANTHER" id="PTHR10857:SF106">
    <property type="entry name" value="C2 DOMAIN-CONTAINING PROTEIN"/>
    <property type="match status" value="1"/>
</dbReference>
<dbReference type="GO" id="GO:0005544">
    <property type="term" value="F:calcium-dependent phospholipid binding"/>
    <property type="evidence" value="ECO:0007669"/>
    <property type="project" value="InterPro"/>
</dbReference>
<comment type="caution">
    <text evidence="5">The sequence shown here is derived from an EMBL/GenBank/DDBJ whole genome shotgun (WGS) entry which is preliminary data.</text>
</comment>